<dbReference type="AlphaFoldDB" id="A0A6L9S661"/>
<feature type="compositionally biased region" description="Acidic residues" evidence="1">
    <location>
        <begin position="492"/>
        <end position="565"/>
    </location>
</feature>
<protein>
    <submittedName>
        <fullName evidence="2">Choice-of-anchor G family protein</fullName>
    </submittedName>
</protein>
<gene>
    <name evidence="2" type="ORF">G1H10_12235</name>
</gene>
<organism evidence="2 3">
    <name type="scientific">Phytoactinopolyspora halotolerans</name>
    <dbReference type="NCBI Taxonomy" id="1981512"/>
    <lineage>
        <taxon>Bacteria</taxon>
        <taxon>Bacillati</taxon>
        <taxon>Actinomycetota</taxon>
        <taxon>Actinomycetes</taxon>
        <taxon>Jiangellales</taxon>
        <taxon>Jiangellaceae</taxon>
        <taxon>Phytoactinopolyspora</taxon>
    </lineage>
</organism>
<dbReference type="Proteomes" id="UP000475214">
    <property type="component" value="Unassembled WGS sequence"/>
</dbReference>
<accession>A0A6L9S661</accession>
<feature type="region of interest" description="Disordered" evidence="1">
    <location>
        <begin position="480"/>
        <end position="571"/>
    </location>
</feature>
<comment type="caution">
    <text evidence="2">The sequence shown here is derived from an EMBL/GenBank/DDBJ whole genome shotgun (WGS) entry which is preliminary data.</text>
</comment>
<keyword evidence="3" id="KW-1185">Reference proteome</keyword>
<dbReference type="NCBIfam" id="NF033766">
    <property type="entry name" value="choice_anch_G"/>
    <property type="match status" value="1"/>
</dbReference>
<feature type="region of interest" description="Disordered" evidence="1">
    <location>
        <begin position="106"/>
        <end position="125"/>
    </location>
</feature>
<dbReference type="EMBL" id="JAAGOA010000007">
    <property type="protein sequence ID" value="NEE00935.1"/>
    <property type="molecule type" value="Genomic_DNA"/>
</dbReference>
<dbReference type="InterPro" id="IPR047900">
    <property type="entry name" value="Choice_anch_G"/>
</dbReference>
<name>A0A6L9S661_9ACTN</name>
<sequence length="571" mass="57010">MAVAVPAVVAGTSLVPATAADGDESRAAARFLAGQVLNLDLDAVPELGGAAVENIGEDAEVAAYDPLDLAVLETLGLDLGGVELPLTDLIELGAVNQWASADPGGASHAGSGAVMDGEGIGSGGEDFPGDATLNLGDLIGEGMAEAIADVRLELGAISSEAHLEASASAEPAVERAYEVAGGSLVIDVPAIGDLVAGLEDAMVTVEDTVNQLAGPDGAIAGALESLDALAAILDGLAALPLVSVTGPDVTVEVDADLAALLDEILGTPLGEGTGVELDLANGSLVVDLDQLVEGGLNGQEPNTDLLSPEAIAGLTDKVTALLEGLTDQLVEAVTEALRSVGLNISIQAEVSAALINDMLDLSMETTLGALVDGDAEIVDNSTGVVTGVVGPLVADLVNQLVDVVGGLVEETLFGETGVTGTLGETVAPLVDTLAEALAPVGEQLGQLISIQVNSQTEADGAYSVAALTIGLLPAEADGSFTLAKSEVGPNETGEDGDEEGTEDGDEEGTEDGDEEGTEDGDEEGTEDGDEEGTEDGDEEGTEDGDEEGTEDGDEEGTEDGDEEGTEDARLS</sequence>
<reference evidence="2 3" key="1">
    <citation type="submission" date="2020-02" db="EMBL/GenBank/DDBJ databases">
        <authorList>
            <person name="Li X.-J."/>
            <person name="Han X.-M."/>
        </authorList>
    </citation>
    <scope>NUCLEOTIDE SEQUENCE [LARGE SCALE GENOMIC DNA]</scope>
    <source>
        <strain evidence="2 3">CCTCC AB 2017055</strain>
    </source>
</reference>
<evidence type="ECO:0000313" key="2">
    <source>
        <dbReference type="EMBL" id="NEE00935.1"/>
    </source>
</evidence>
<evidence type="ECO:0000313" key="3">
    <source>
        <dbReference type="Proteomes" id="UP000475214"/>
    </source>
</evidence>
<dbReference type="RefSeq" id="WP_163737584.1">
    <property type="nucleotide sequence ID" value="NZ_JAAGOA010000007.1"/>
</dbReference>
<proteinExistence type="predicted"/>
<evidence type="ECO:0000256" key="1">
    <source>
        <dbReference type="SAM" id="MobiDB-lite"/>
    </source>
</evidence>